<dbReference type="Proteomes" id="UP000539957">
    <property type="component" value="Unassembled WGS sequence"/>
</dbReference>
<evidence type="ECO:0000313" key="2">
    <source>
        <dbReference type="Proteomes" id="UP000539957"/>
    </source>
</evidence>
<evidence type="ECO:0000313" key="1">
    <source>
        <dbReference type="EMBL" id="MBB4799751.1"/>
    </source>
</evidence>
<name>A0A7W7ISL2_9CAUL</name>
<comment type="caution">
    <text evidence="1">The sequence shown here is derived from an EMBL/GenBank/DDBJ whole genome shotgun (WGS) entry which is preliminary data.</text>
</comment>
<organism evidence="1 2">
    <name type="scientific">Brevundimonas bullata</name>
    <dbReference type="NCBI Taxonomy" id="13160"/>
    <lineage>
        <taxon>Bacteria</taxon>
        <taxon>Pseudomonadati</taxon>
        <taxon>Pseudomonadota</taxon>
        <taxon>Alphaproteobacteria</taxon>
        <taxon>Caulobacterales</taxon>
        <taxon>Caulobacteraceae</taxon>
        <taxon>Brevundimonas</taxon>
    </lineage>
</organism>
<sequence length="41" mass="4494">MNADVLKSEARTLAKKGADFEKKLFSVTPLARSFDRGPKLG</sequence>
<proteinExistence type="predicted"/>
<dbReference type="RefSeq" id="WP_260398574.1">
    <property type="nucleotide sequence ID" value="NZ_JACHKY010000007.1"/>
</dbReference>
<dbReference type="AlphaFoldDB" id="A0A7W7ISL2"/>
<protein>
    <submittedName>
        <fullName evidence="1">Uncharacterized protein</fullName>
    </submittedName>
</protein>
<keyword evidence="2" id="KW-1185">Reference proteome</keyword>
<reference evidence="1 2" key="1">
    <citation type="submission" date="2020-08" db="EMBL/GenBank/DDBJ databases">
        <title>Functional genomics of gut bacteria from endangered species of beetles.</title>
        <authorList>
            <person name="Carlos-Shanley C."/>
        </authorList>
    </citation>
    <scope>NUCLEOTIDE SEQUENCE [LARGE SCALE GENOMIC DNA]</scope>
    <source>
        <strain evidence="1 2">S00123</strain>
    </source>
</reference>
<dbReference type="EMBL" id="JACHKY010000007">
    <property type="protein sequence ID" value="MBB4799751.1"/>
    <property type="molecule type" value="Genomic_DNA"/>
</dbReference>
<accession>A0A7W7ISL2</accession>
<gene>
    <name evidence="1" type="ORF">HNP32_003511</name>
</gene>